<evidence type="ECO:0000313" key="2">
    <source>
        <dbReference type="Proteomes" id="UP000287969"/>
    </source>
</evidence>
<dbReference type="EMBL" id="CP035282">
    <property type="protein sequence ID" value="QAT60330.1"/>
    <property type="molecule type" value="Genomic_DNA"/>
</dbReference>
<sequence length="174" mass="20189">MKNKIEQNEKGIQIKVDSLLYETVRQYCSSNLYPLESSEEIEKMASIEDKSMYIKNKMRNMIFALTGLFNMTRKELEGYFSAREAFLLVRICYNGLFHVKRINPKLLIIMKLEDSLKYEPTAFTEEDIEIAKTLKEKLQALTTFQAYTIMMLACSFKGKQNFTIDDVGEAFLAA</sequence>
<protein>
    <submittedName>
        <fullName evidence="1">Uncharacterized protein</fullName>
    </submittedName>
</protein>
<evidence type="ECO:0000313" key="1">
    <source>
        <dbReference type="EMBL" id="QAT60330.1"/>
    </source>
</evidence>
<proteinExistence type="predicted"/>
<dbReference type="RefSeq" id="WP_128751738.1">
    <property type="nucleotide sequence ID" value="NZ_CP035282.1"/>
</dbReference>
<organism evidence="1 2">
    <name type="scientific">Acidilutibacter cellobiosedens</name>
    <dbReference type="NCBI Taxonomy" id="2507161"/>
    <lineage>
        <taxon>Bacteria</taxon>
        <taxon>Bacillati</taxon>
        <taxon>Bacillota</taxon>
        <taxon>Tissierellia</taxon>
        <taxon>Tissierellales</taxon>
        <taxon>Acidilutibacteraceae</taxon>
        <taxon>Acidilutibacter</taxon>
    </lineage>
</organism>
<dbReference type="Proteomes" id="UP000287969">
    <property type="component" value="Chromosome"/>
</dbReference>
<dbReference type="KEGG" id="spoa:EQM13_01440"/>
<accession>A0A410Q8L9</accession>
<reference evidence="2" key="1">
    <citation type="submission" date="2019-01" db="EMBL/GenBank/DDBJ databases">
        <title>Draft genomes of a novel of Sporanaerobacter strains.</title>
        <authorList>
            <person name="Ma S."/>
        </authorList>
    </citation>
    <scope>NUCLEOTIDE SEQUENCE [LARGE SCALE GENOMIC DNA]</scope>
    <source>
        <strain evidence="2">NJN-17</strain>
    </source>
</reference>
<dbReference type="AlphaFoldDB" id="A0A410Q8L9"/>
<gene>
    <name evidence="1" type="ORF">EQM13_01440</name>
</gene>
<name>A0A410Q8L9_9FIRM</name>
<keyword evidence="2" id="KW-1185">Reference proteome</keyword>